<reference evidence="2 3" key="1">
    <citation type="journal article" date="2019" name="Commun. Biol.">
        <title>The bagworm genome reveals a unique fibroin gene that provides high tensile strength.</title>
        <authorList>
            <person name="Kono N."/>
            <person name="Nakamura H."/>
            <person name="Ohtoshi R."/>
            <person name="Tomita M."/>
            <person name="Numata K."/>
            <person name="Arakawa K."/>
        </authorList>
    </citation>
    <scope>NUCLEOTIDE SEQUENCE [LARGE SCALE GENOMIC DNA]</scope>
</reference>
<evidence type="ECO:0000313" key="3">
    <source>
        <dbReference type="Proteomes" id="UP000299102"/>
    </source>
</evidence>
<organism evidence="2 3">
    <name type="scientific">Eumeta variegata</name>
    <name type="common">Bagworm moth</name>
    <name type="synonym">Eumeta japonica</name>
    <dbReference type="NCBI Taxonomy" id="151549"/>
    <lineage>
        <taxon>Eukaryota</taxon>
        <taxon>Metazoa</taxon>
        <taxon>Ecdysozoa</taxon>
        <taxon>Arthropoda</taxon>
        <taxon>Hexapoda</taxon>
        <taxon>Insecta</taxon>
        <taxon>Pterygota</taxon>
        <taxon>Neoptera</taxon>
        <taxon>Endopterygota</taxon>
        <taxon>Lepidoptera</taxon>
        <taxon>Glossata</taxon>
        <taxon>Ditrysia</taxon>
        <taxon>Tineoidea</taxon>
        <taxon>Psychidae</taxon>
        <taxon>Oiketicinae</taxon>
        <taxon>Eumeta</taxon>
    </lineage>
</organism>
<comment type="caution">
    <text evidence="2">The sequence shown here is derived from an EMBL/GenBank/DDBJ whole genome shotgun (WGS) entry which is preliminary data.</text>
</comment>
<name>A0A4C1VF14_EUMVA</name>
<keyword evidence="3" id="KW-1185">Reference proteome</keyword>
<dbReference type="EMBL" id="BGZK01000333">
    <property type="protein sequence ID" value="GBP37426.1"/>
    <property type="molecule type" value="Genomic_DNA"/>
</dbReference>
<accession>A0A4C1VF14</accession>
<evidence type="ECO:0000256" key="1">
    <source>
        <dbReference type="SAM" id="MobiDB-lite"/>
    </source>
</evidence>
<proteinExistence type="predicted"/>
<dbReference type="Proteomes" id="UP000299102">
    <property type="component" value="Unassembled WGS sequence"/>
</dbReference>
<protein>
    <submittedName>
        <fullName evidence="2">Uncharacterized protein</fullName>
    </submittedName>
</protein>
<dbReference type="AlphaFoldDB" id="A0A4C1VF14"/>
<sequence>MLDHVPVRFDHTMHSIDIFLGHSGERVTLTKFFTEIDTTALEFYKSVIVKINLKNAKKRYKHLRGTISLQSNANNSSSTAVPFAPTEVIREQLGAARAVREPPTPRSLQEKYLRHVKCRHKSPEFRGDCRPPSPPLAGRAPGNSGTPGPTLCSKLKLPRKFG</sequence>
<evidence type="ECO:0000313" key="2">
    <source>
        <dbReference type="EMBL" id="GBP37426.1"/>
    </source>
</evidence>
<feature type="region of interest" description="Disordered" evidence="1">
    <location>
        <begin position="122"/>
        <end position="162"/>
    </location>
</feature>
<gene>
    <name evidence="2" type="ORF">EVAR_16331_1</name>
</gene>